<dbReference type="Proteomes" id="UP000590442">
    <property type="component" value="Unassembled WGS sequence"/>
</dbReference>
<reference evidence="2 3" key="1">
    <citation type="submission" date="2020-03" db="EMBL/GenBank/DDBJ databases">
        <title>Genomic Encyclopedia of Type Strains, Phase IV (KMG-IV): sequencing the most valuable type-strain genomes for metagenomic binning, comparative biology and taxonomic classification.</title>
        <authorList>
            <person name="Goeker M."/>
        </authorList>
    </citation>
    <scope>NUCLEOTIDE SEQUENCE [LARGE SCALE GENOMIC DNA]</scope>
    <source>
        <strain evidence="2 3">DSM 29762</strain>
    </source>
</reference>
<dbReference type="PANTHER" id="PTHR30535:SF34">
    <property type="entry name" value="MOLYBDATE-BINDING PROTEIN MOLA"/>
    <property type="match status" value="1"/>
</dbReference>
<dbReference type="AlphaFoldDB" id="A0A846QYL5"/>
<proteinExistence type="predicted"/>
<dbReference type="RefSeq" id="WP_245201469.1">
    <property type="nucleotide sequence ID" value="NZ_JAATJJ010000002.1"/>
</dbReference>
<comment type="caution">
    <text evidence="2">The sequence shown here is derived from an EMBL/GenBank/DDBJ whole genome shotgun (WGS) entry which is preliminary data.</text>
</comment>
<dbReference type="InterPro" id="IPR002491">
    <property type="entry name" value="ABC_transptr_periplasmic_BD"/>
</dbReference>
<accession>A0A846QYL5</accession>
<dbReference type="InterPro" id="IPR050902">
    <property type="entry name" value="ABC_Transporter_SBP"/>
</dbReference>
<sequence length="339" mass="38024">MEKSDTGITTIKVTSPWPNANKSFVYALVPKEKLSIVTLNKDEYDAIVAVPVERIVSTSTTHIPALESLGVLDNLIGFPDTQYISSNAARKRIDGGQIQELGNNEQLNTEMLIAIQPDVVFGFGIDNQNTTYETIQQANIPVVYNGDWTEETPLGKAEWIKFFAPFFQLEKKADSIFNEIESSYKEAKILAKKANVKPSILSGAMYKDVWYLPGGNSWAAKFLEDANGNYLWSDKEETGSLSLSIESVLEIAQQANFWIAPSQYTSYQAMLKGNQHYAQFDAFKNKKVYTFSSTVGETGGILYYELAPNRPDLVLKDLIHILHPELLPNHQLFFFTPLN</sequence>
<dbReference type="GO" id="GO:0071281">
    <property type="term" value="P:cellular response to iron ion"/>
    <property type="evidence" value="ECO:0007669"/>
    <property type="project" value="TreeGrafter"/>
</dbReference>
<dbReference type="Gene3D" id="3.40.50.1980">
    <property type="entry name" value="Nitrogenase molybdenum iron protein domain"/>
    <property type="match status" value="2"/>
</dbReference>
<name>A0A846QYL5_9FLAO</name>
<evidence type="ECO:0000313" key="2">
    <source>
        <dbReference type="EMBL" id="NJB72010.1"/>
    </source>
</evidence>
<evidence type="ECO:0000313" key="3">
    <source>
        <dbReference type="Proteomes" id="UP000590442"/>
    </source>
</evidence>
<gene>
    <name evidence="2" type="ORF">GGR42_002501</name>
</gene>
<feature type="domain" description="Fe/B12 periplasmic-binding" evidence="1">
    <location>
        <begin position="54"/>
        <end position="326"/>
    </location>
</feature>
<dbReference type="CDD" id="cd01141">
    <property type="entry name" value="TroA_d"/>
    <property type="match status" value="1"/>
</dbReference>
<dbReference type="EMBL" id="JAATJJ010000002">
    <property type="protein sequence ID" value="NJB72010.1"/>
    <property type="molecule type" value="Genomic_DNA"/>
</dbReference>
<evidence type="ECO:0000259" key="1">
    <source>
        <dbReference type="PROSITE" id="PS50983"/>
    </source>
</evidence>
<dbReference type="PROSITE" id="PS50983">
    <property type="entry name" value="FE_B12_PBP"/>
    <property type="match status" value="1"/>
</dbReference>
<protein>
    <submittedName>
        <fullName evidence="2">Iron complex transport system substrate-binding protein</fullName>
    </submittedName>
</protein>
<dbReference type="PANTHER" id="PTHR30535">
    <property type="entry name" value="VITAMIN B12-BINDING PROTEIN"/>
    <property type="match status" value="1"/>
</dbReference>
<organism evidence="2 3">
    <name type="scientific">Saonia flava</name>
    <dbReference type="NCBI Taxonomy" id="523696"/>
    <lineage>
        <taxon>Bacteria</taxon>
        <taxon>Pseudomonadati</taxon>
        <taxon>Bacteroidota</taxon>
        <taxon>Flavobacteriia</taxon>
        <taxon>Flavobacteriales</taxon>
        <taxon>Flavobacteriaceae</taxon>
        <taxon>Saonia</taxon>
    </lineage>
</organism>
<dbReference type="Pfam" id="PF01497">
    <property type="entry name" value="Peripla_BP_2"/>
    <property type="match status" value="1"/>
</dbReference>
<dbReference type="SUPFAM" id="SSF53807">
    <property type="entry name" value="Helical backbone' metal receptor"/>
    <property type="match status" value="1"/>
</dbReference>
<keyword evidence="3" id="KW-1185">Reference proteome</keyword>